<dbReference type="EMBL" id="CALNXK010000178">
    <property type="protein sequence ID" value="CAH3173041.1"/>
    <property type="molecule type" value="Genomic_DNA"/>
</dbReference>
<organism evidence="3 4">
    <name type="scientific">Porites lobata</name>
    <dbReference type="NCBI Taxonomy" id="104759"/>
    <lineage>
        <taxon>Eukaryota</taxon>
        <taxon>Metazoa</taxon>
        <taxon>Cnidaria</taxon>
        <taxon>Anthozoa</taxon>
        <taxon>Hexacorallia</taxon>
        <taxon>Scleractinia</taxon>
        <taxon>Fungiina</taxon>
        <taxon>Poritidae</taxon>
        <taxon>Porites</taxon>
    </lineage>
</organism>
<dbReference type="Gene3D" id="1.10.1410.40">
    <property type="match status" value="1"/>
</dbReference>
<evidence type="ECO:0000313" key="3">
    <source>
        <dbReference type="EMBL" id="CAH3173041.1"/>
    </source>
</evidence>
<sequence length="563" mass="65082">MEGKQTVHFCKTYARPNWPYEDWTCIEREVDVEDDRLSGTKFDEPMPVSDISTLTSDDLAARDSTTCAAEINVLQKTESVDKNDQDTQDTSTEALESYEPDHWSYDLSEPLDDDLPLCQLLRFMEPELNYSGAQSKKIFEEINEMMRKTIEKLESCYLVFEKCSLIPVGSVNENTKIGRADEFDYAVVLPYFESFEKLFPIIFKKDESLLYDDPAYVALVDDIAWGGDTKHIKENFQAAMKQVWSLYMEDFLPEGWKLSESTCHGDEQSIARTVHLVRSSDGFIVNIDICFWIPIHKSVLEEKGFDVEQRDFLLKNCLDGEMKLFALLPKDRGIEYALNSPRFAMSLKEREELNKYGPLNGRIQCYKFAKCIAKFFVPYIQKKENCSFCLDGLVSSFALKNIVLYMANNYPDDKMWAEDQLGNRVSEVFAILNFCIKVNCSQVSAFLTPYSIPLRTHSTKYDSGKGVLIEKGADGLYYEEDHCLLPEVERFESLFTKDLISKKILQNYFSFLHEYNWCVPEVFDRLTEMLTGLTEKDDEERREYAENPGCLCFQTFTAEDFAQ</sequence>
<name>A0ABN8R3Y7_9CNID</name>
<gene>
    <name evidence="3" type="ORF">PLOB_00013423</name>
</gene>
<evidence type="ECO:0000313" key="4">
    <source>
        <dbReference type="Proteomes" id="UP001159405"/>
    </source>
</evidence>
<protein>
    <recommendedName>
        <fullName evidence="2">Mab-21-like HhH/H2TH-like domain-containing protein</fullName>
    </recommendedName>
</protein>
<feature type="domain" description="Mab-21-like HhH/H2TH-like" evidence="2">
    <location>
        <begin position="362"/>
        <end position="442"/>
    </location>
</feature>
<dbReference type="InterPro" id="IPR046906">
    <property type="entry name" value="Mab-21_HhH/H2TH-like"/>
</dbReference>
<keyword evidence="4" id="KW-1185">Reference proteome</keyword>
<dbReference type="Proteomes" id="UP001159405">
    <property type="component" value="Unassembled WGS sequence"/>
</dbReference>
<proteinExistence type="predicted"/>
<evidence type="ECO:0000259" key="2">
    <source>
        <dbReference type="Pfam" id="PF20266"/>
    </source>
</evidence>
<accession>A0ABN8R3Y7</accession>
<reference evidence="3 4" key="1">
    <citation type="submission" date="2022-05" db="EMBL/GenBank/DDBJ databases">
        <authorList>
            <consortium name="Genoscope - CEA"/>
            <person name="William W."/>
        </authorList>
    </citation>
    <scope>NUCLEOTIDE SEQUENCE [LARGE SCALE GENOMIC DNA]</scope>
</reference>
<dbReference type="Pfam" id="PF20266">
    <property type="entry name" value="Mab-21_C"/>
    <property type="match status" value="1"/>
</dbReference>
<dbReference type="Gene3D" id="3.30.460.90">
    <property type="match status" value="1"/>
</dbReference>
<comment type="caution">
    <text evidence="3">The sequence shown here is derived from an EMBL/GenBank/DDBJ whole genome shotgun (WGS) entry which is preliminary data.</text>
</comment>
<evidence type="ECO:0000256" key="1">
    <source>
        <dbReference type="SAM" id="MobiDB-lite"/>
    </source>
</evidence>
<feature type="region of interest" description="Disordered" evidence="1">
    <location>
        <begin position="78"/>
        <end position="97"/>
    </location>
</feature>